<protein>
    <submittedName>
        <fullName evidence="2">Uncharacterized protein</fullName>
    </submittedName>
</protein>
<proteinExistence type="predicted"/>
<accession>A0A1Y1U5P4</accession>
<dbReference type="InParanoid" id="A0A1Y1U5P4"/>
<reference evidence="2 3" key="1">
    <citation type="submission" date="2017-03" db="EMBL/GenBank/DDBJ databases">
        <title>Widespread Adenine N6-methylation of Active Genes in Fungi.</title>
        <authorList>
            <consortium name="DOE Joint Genome Institute"/>
            <person name="Mondo S.J."/>
            <person name="Dannebaum R.O."/>
            <person name="Kuo R.C."/>
            <person name="Louie K.B."/>
            <person name="Bewick A.J."/>
            <person name="Labutti K."/>
            <person name="Haridas S."/>
            <person name="Kuo A."/>
            <person name="Salamov A."/>
            <person name="Ahrendt S.R."/>
            <person name="Lau R."/>
            <person name="Bowen B.P."/>
            <person name="Lipzen A."/>
            <person name="Sullivan W."/>
            <person name="Andreopoulos W.B."/>
            <person name="Clum A."/>
            <person name="Lindquist E."/>
            <person name="Daum C."/>
            <person name="Northen T.R."/>
            <person name="Ramamoorthy G."/>
            <person name="Schmitz R.J."/>
            <person name="Gryganskyi A."/>
            <person name="Culley D."/>
            <person name="Magnuson J."/>
            <person name="James T.Y."/>
            <person name="O'Malley M.A."/>
            <person name="Stajich J.E."/>
            <person name="Spatafora J.W."/>
            <person name="Visel A."/>
            <person name="Grigoriev I.V."/>
        </authorList>
    </citation>
    <scope>NUCLEOTIDE SEQUENCE [LARGE SCALE GENOMIC DNA]</scope>
    <source>
        <strain evidence="2 3">NRRL Y-17943</strain>
    </source>
</reference>
<gene>
    <name evidence="2" type="ORF">BD324DRAFT_640121</name>
</gene>
<sequence>MRSFSSPEIHRGLSRVQSGVALSTPDLHTWHPLTSSPTADIDSDKWFVIPKAHGIETKNGGKLVRGLKRFWIQKRLRDMTRKRFSSQEEPIEGSISQGWDSEDDFPYHVAQGLSKESFEESPESGEANLRTLTDSLPGVVETDPSPAAPKTGLYRRPRVAAARHKAVIGIEAPIRKIDEWMTALGVSPAQSPSPHDFLHRRSSALPLNVAKLSNRAGNADSASNPRQVHVEEAQQDAFTDAKEH</sequence>
<comment type="caution">
    <text evidence="2">The sequence shown here is derived from an EMBL/GenBank/DDBJ whole genome shotgun (WGS) entry which is preliminary data.</text>
</comment>
<keyword evidence="3" id="KW-1185">Reference proteome</keyword>
<evidence type="ECO:0000313" key="3">
    <source>
        <dbReference type="Proteomes" id="UP000193218"/>
    </source>
</evidence>
<dbReference type="AlphaFoldDB" id="A0A1Y1U5P4"/>
<dbReference type="EMBL" id="NBSH01000024">
    <property type="protein sequence ID" value="ORX33353.1"/>
    <property type="molecule type" value="Genomic_DNA"/>
</dbReference>
<name>A0A1Y1U5P4_9TREE</name>
<dbReference type="Proteomes" id="UP000193218">
    <property type="component" value="Unassembled WGS sequence"/>
</dbReference>
<evidence type="ECO:0000313" key="2">
    <source>
        <dbReference type="EMBL" id="ORX33353.1"/>
    </source>
</evidence>
<organism evidence="2 3">
    <name type="scientific">Kockovaella imperatae</name>
    <dbReference type="NCBI Taxonomy" id="4999"/>
    <lineage>
        <taxon>Eukaryota</taxon>
        <taxon>Fungi</taxon>
        <taxon>Dikarya</taxon>
        <taxon>Basidiomycota</taxon>
        <taxon>Agaricomycotina</taxon>
        <taxon>Tremellomycetes</taxon>
        <taxon>Tremellales</taxon>
        <taxon>Cuniculitremaceae</taxon>
        <taxon>Kockovaella</taxon>
    </lineage>
</organism>
<feature type="region of interest" description="Disordered" evidence="1">
    <location>
        <begin position="215"/>
        <end position="244"/>
    </location>
</feature>
<dbReference type="GeneID" id="33559127"/>
<dbReference type="RefSeq" id="XP_021867700.1">
    <property type="nucleotide sequence ID" value="XM_022017318.1"/>
</dbReference>
<evidence type="ECO:0000256" key="1">
    <source>
        <dbReference type="SAM" id="MobiDB-lite"/>
    </source>
</evidence>